<organism evidence="1">
    <name type="scientific">hydrothermal vent metagenome</name>
    <dbReference type="NCBI Taxonomy" id="652676"/>
    <lineage>
        <taxon>unclassified sequences</taxon>
        <taxon>metagenomes</taxon>
        <taxon>ecological metagenomes</taxon>
    </lineage>
</organism>
<dbReference type="AlphaFoldDB" id="A0A1W1C4M0"/>
<name>A0A1W1C4M0_9ZZZZ</name>
<sequence>MEDREALESLSVDEVEVLDVKIKSPDNPVRLMEAKLLVFKV</sequence>
<protein>
    <submittedName>
        <fullName evidence="1">Uncharacterized protein</fullName>
    </submittedName>
</protein>
<proteinExistence type="predicted"/>
<accession>A0A1W1C4M0</accession>
<gene>
    <name evidence="1" type="ORF">MNB_SV-9-951</name>
</gene>
<reference evidence="1" key="1">
    <citation type="submission" date="2016-10" db="EMBL/GenBank/DDBJ databases">
        <authorList>
            <person name="de Groot N.N."/>
        </authorList>
    </citation>
    <scope>NUCLEOTIDE SEQUENCE</scope>
</reference>
<evidence type="ECO:0000313" key="1">
    <source>
        <dbReference type="EMBL" id="SFV60790.1"/>
    </source>
</evidence>
<dbReference type="EMBL" id="FPHG01000044">
    <property type="protein sequence ID" value="SFV60790.1"/>
    <property type="molecule type" value="Genomic_DNA"/>
</dbReference>